<feature type="compositionally biased region" description="Basic and acidic residues" evidence="1">
    <location>
        <begin position="1392"/>
        <end position="1406"/>
    </location>
</feature>
<feature type="region of interest" description="Disordered" evidence="1">
    <location>
        <begin position="1353"/>
        <end position="1380"/>
    </location>
</feature>
<accession>A0A6G0U832</accession>
<feature type="compositionally biased region" description="Basic residues" evidence="1">
    <location>
        <begin position="990"/>
        <end position="1015"/>
    </location>
</feature>
<name>A0A6G0U832_APHGL</name>
<feature type="compositionally biased region" description="Polar residues" evidence="1">
    <location>
        <begin position="116"/>
        <end position="138"/>
    </location>
</feature>
<dbReference type="GO" id="GO:0061630">
    <property type="term" value="F:ubiquitin protein ligase activity"/>
    <property type="evidence" value="ECO:0007669"/>
    <property type="project" value="InterPro"/>
</dbReference>
<dbReference type="GO" id="GO:0006397">
    <property type="term" value="P:mRNA processing"/>
    <property type="evidence" value="ECO:0007669"/>
    <property type="project" value="InterPro"/>
</dbReference>
<feature type="compositionally biased region" description="Low complexity" evidence="1">
    <location>
        <begin position="911"/>
        <end position="923"/>
    </location>
</feature>
<feature type="compositionally biased region" description="Polar residues" evidence="1">
    <location>
        <begin position="951"/>
        <end position="963"/>
    </location>
</feature>
<organism evidence="2 3">
    <name type="scientific">Aphis glycines</name>
    <name type="common">Soybean aphid</name>
    <dbReference type="NCBI Taxonomy" id="307491"/>
    <lineage>
        <taxon>Eukaryota</taxon>
        <taxon>Metazoa</taxon>
        <taxon>Ecdysozoa</taxon>
        <taxon>Arthropoda</taxon>
        <taxon>Hexapoda</taxon>
        <taxon>Insecta</taxon>
        <taxon>Pterygota</taxon>
        <taxon>Neoptera</taxon>
        <taxon>Paraneoptera</taxon>
        <taxon>Hemiptera</taxon>
        <taxon>Sternorrhyncha</taxon>
        <taxon>Aphidomorpha</taxon>
        <taxon>Aphidoidea</taxon>
        <taxon>Aphididae</taxon>
        <taxon>Aphidini</taxon>
        <taxon>Aphis</taxon>
        <taxon>Aphis</taxon>
    </lineage>
</organism>
<feature type="region of interest" description="Disordered" evidence="1">
    <location>
        <begin position="216"/>
        <end position="240"/>
    </location>
</feature>
<dbReference type="GO" id="GO:0016567">
    <property type="term" value="P:protein ubiquitination"/>
    <property type="evidence" value="ECO:0007669"/>
    <property type="project" value="InterPro"/>
</dbReference>
<feature type="region of interest" description="Disordered" evidence="1">
    <location>
        <begin position="1432"/>
        <end position="1453"/>
    </location>
</feature>
<feature type="compositionally biased region" description="Basic residues" evidence="1">
    <location>
        <begin position="1179"/>
        <end position="1193"/>
    </location>
</feature>
<feature type="region of interest" description="Disordered" evidence="1">
    <location>
        <begin position="592"/>
        <end position="633"/>
    </location>
</feature>
<feature type="compositionally biased region" description="Basic residues" evidence="1">
    <location>
        <begin position="524"/>
        <end position="552"/>
    </location>
</feature>
<dbReference type="OrthoDB" id="6626298at2759"/>
<dbReference type="PANTHER" id="PTHR15439">
    <property type="entry name" value="RETINOBLASTOMA-BINDING PROTEIN 6"/>
    <property type="match status" value="1"/>
</dbReference>
<proteinExistence type="predicted"/>
<feature type="region of interest" description="Disordered" evidence="1">
    <location>
        <begin position="2482"/>
        <end position="2533"/>
    </location>
</feature>
<feature type="compositionally biased region" description="Basic and acidic residues" evidence="1">
    <location>
        <begin position="1432"/>
        <end position="1446"/>
    </location>
</feature>
<feature type="compositionally biased region" description="Basic and acidic residues" evidence="1">
    <location>
        <begin position="1576"/>
        <end position="1588"/>
    </location>
</feature>
<feature type="compositionally biased region" description="Low complexity" evidence="1">
    <location>
        <begin position="1017"/>
        <end position="1029"/>
    </location>
</feature>
<feature type="compositionally biased region" description="Basic and acidic residues" evidence="1">
    <location>
        <begin position="1194"/>
        <end position="1222"/>
    </location>
</feature>
<feature type="compositionally biased region" description="Basic residues" evidence="1">
    <location>
        <begin position="1048"/>
        <end position="1077"/>
    </location>
</feature>
<feature type="region of interest" description="Disordered" evidence="1">
    <location>
        <begin position="1177"/>
        <end position="1262"/>
    </location>
</feature>
<feature type="region of interest" description="Disordered" evidence="1">
    <location>
        <begin position="1387"/>
        <end position="1406"/>
    </location>
</feature>
<dbReference type="EMBL" id="VYZN01000002">
    <property type="protein sequence ID" value="KAE9544442.1"/>
    <property type="molecule type" value="Genomic_DNA"/>
</dbReference>
<gene>
    <name evidence="2" type="ORF">AGLY_001621</name>
</gene>
<evidence type="ECO:0000313" key="2">
    <source>
        <dbReference type="EMBL" id="KAE9544442.1"/>
    </source>
</evidence>
<sequence>MVKPIDYGFRYYIKINTVLRVVLQVISSFSGGHGYPFVELKSIRSKTIIPYRPPSLNMDTPEATENAMSETSQQHLLPIENNCQSVGNTFLNNDCIEPSKIVDQISNSENQILVESTDASSQSTNITTELSSVVSTDKSMPPLPPLPTNDNEQLPQPPAAPLPADYNMQNYANYNNYMYNYNNYYGYPYPQYQWDYNSQQYYQPYQNYNYYNFNQANQTQTSKPPPPPPGAVQLPVEEKPANKTNVAVDDSNRYSPTAETDDDGLSENIKSDILTEQPSQTINAALLQTAPPEQIEEQQKIPENIDNVNHQTIDAATFPSITPVQQSVPVVAQVQPYNIQVQQPSFPINPQSQMQSIETVNEAINQKQNSPALNGKDDSIEKVSKASTVLGKSQAKKRLMAFSMMKQKLQEQNNLITDNQSSDIGEGNDAEFVPEHNVFQTVTKKKVVTNKKVAKVIKAQQTIEQIEEMKKDELLQGNNAALYQHLLRSGGNEAPILQKLGIESLAEKYSAKIREQDRVLERSSRHHHRRRDESRRSHKHRRRSHSKSRTRSRSTEKPKMRALEVKSWKDFVKGGFHFDRFRRFKMDEAEEIKEKERKSRKKKRHGDSRSDSKNHKNDSNIPSESEKGTGDQKLRFNILDRKKEILKGLEVNTHEGDFTKDFPSYLIRCTKSKPVIKFSENPAYATYHLQNRQQMFATLLPEIEAIVVKFLSSMKPKKLKTNYTENNYNSVDEQLLVMMQDKNIYPFKGWWPIKNFIITQVQEDPNIEIDENVLMNEITTSKRTKKSRFNDDTSLVDLRPTVPSKWDSDYDGSPAAENKVAYVGATQSIEMNANDNVCITKKDESSPMDISHQEEAMDTASEVGEDDEPKIEVNVCPVLPIQIKEPQEHAKLNTEYEEFLKIVKAEKEESNNSITTTTNNVTIPKDNENNLSSTKSVSLNDGSVQDESEEYMSSKSSNESVSLRNAAEESDSNDGSYDEHLSSTIDLKNRKNKKSSSKKSKTLKNKESKKKRHKSSSSESSQDSASESDSSSDDSDSESTDSSSTVEKKRKNKSKNKKKKKVKTNSKKKYKLDKHKSRSPEDEKDANSSILNLIEKALNVEIKKRPSDSKELKQKKKKKKHDKKDNKLIEENDDKFEKVKDCLKETITKLVKTDKVNKNQSLSCDETAVIEVLKYINDHKKKSKKSKKSSKRKHDSDISDDEKILKKSKLVDSSKSKINDKKKMSKKKKSVDSDDEHLTKKKSKKKSKTTDTSEAEDIEELNQNKCKNNSVQFFDLRPNEWNISKKSSMRGVIHHSEVKNVNKTSLLNDTERCDKNLKKKDSISLKDNCPPINSNTNKSEIPKLPNVLKDHVGEKEKRKTQLQKTNKDMNSDRIDSTSKDKTENCLINFKNSDSESNERENDETFKKSVDKYNDTFQLKKVLKQTEFLKKDNSEHHNMDKDPKSIFKPETQSTPLDVYNKSPITCTVKPVTEAISYRDKVKMNLKKLSTCQNIPFVFGFPTPINLIKSNIFKLDNTKDFKVSNEENKSKEDEPEVNNPIVNETKLLNSDEPKVIPQTQIKESQVTITANQSPKVNTETDKKSINHNDWDDSEESDTDQSLTSSTDTSEHSSNDGESDQVRSNSLVNDSPIRCNKSETFSNDTKFEEIEELTSNGFETNRLDSRSEEQKLPLEVDNVHIDNNTIGLQIDTILVETGKKDLANIDVLEVSKSNNELITQWTSDWINLDKSVTEINHSNSSKSENKNLQLKKKSRWDKEPMDYKISRSPILNSELKKDKDEAKENILTDDLKYTCSSSNNEDNNEENQICEIMSISCTNDNREFDPYVYDDYTQTYEQYSDIPVYSDMKTIEHNILSPIDYSVYENYNPNYNYHNEDYDMWKSIDTVTSEHGVISSIPTTDESISQGEKRFEVLPFNNVAVEQVEFSKEEVSNENIDSISDTQDNQDKIVKNQKMDHANNDELFVKLYHQHFQHYNQNPIKYSLSNPVISNTDEVTVNIPDTSITLEKLSETDNNSDDIIAIPLRTRAYVCILEDDNTNLYLTSDNYMAYCAVEDKCMVHISVNPSSRDGVGDDVRHCFNINLSGTIYEYWLHADLIPFNVPSDAESGVFSDDEMDSLESDSGHEEDVNNENNNDIIESEWEIVDNINDDVNSWLDEPFILKKYTMENVNINEEHCVTSSSECDSDGSELSDSYVEMSNDKQHINENNSQKSLEIKDDKHQNLIDEVMPIDVSDKTENSATNSDLLVETESSEQLVTDAETNEKIDTLEVVNENNLTSKISTENNSDISIKLEEKEINGNKSGVVMKEEVSVDDLSTMDTIINQKILIQKLKVRAKEKIREKLPDTIMVSYSDNMETIKHPFLGLFQPPTNSILSKSRPIKSSHTSNSSKRVIFADGIRPGDNLAASPTHDDVGCPLSPPPLKALMRETLKFKRNMYPFKKSKLRTKLKMEKKKVAKVIPSIKATNSSVIEYYISRKRFANLPVEESPINTSNSSSNNDNDSIEKMSTPPRPTRELTPVPSDNECWSDDDVIKNNK</sequence>
<evidence type="ECO:0000256" key="1">
    <source>
        <dbReference type="SAM" id="MobiDB-lite"/>
    </source>
</evidence>
<feature type="compositionally biased region" description="Basic and acidic residues" evidence="1">
    <location>
        <begin position="1101"/>
        <end position="1112"/>
    </location>
</feature>
<dbReference type="Proteomes" id="UP000475862">
    <property type="component" value="Unassembled WGS sequence"/>
</dbReference>
<evidence type="ECO:0000313" key="3">
    <source>
        <dbReference type="Proteomes" id="UP000475862"/>
    </source>
</evidence>
<protein>
    <submittedName>
        <fullName evidence="2">Uncharacterized protein</fullName>
    </submittedName>
</protein>
<feature type="compositionally biased region" description="Basic residues" evidence="1">
    <location>
        <begin position="1113"/>
        <end position="1122"/>
    </location>
</feature>
<feature type="region of interest" description="Disordered" evidence="1">
    <location>
        <begin position="517"/>
        <end position="561"/>
    </location>
</feature>
<reference evidence="2 3" key="1">
    <citation type="submission" date="2019-08" db="EMBL/GenBank/DDBJ databases">
        <title>The genome of the soybean aphid Biotype 1, its phylome, world population structure and adaptation to the North American continent.</title>
        <authorList>
            <person name="Giordano R."/>
            <person name="Donthu R.K."/>
            <person name="Hernandez A.G."/>
            <person name="Wright C.L."/>
            <person name="Zimin A.V."/>
        </authorList>
    </citation>
    <scope>NUCLEOTIDE SEQUENCE [LARGE SCALE GENOMIC DNA]</scope>
    <source>
        <tissue evidence="2">Whole aphids</tissue>
    </source>
</reference>
<feature type="compositionally biased region" description="Basic and acidic residues" evidence="1">
    <location>
        <begin position="607"/>
        <end position="633"/>
    </location>
</feature>
<keyword evidence="3" id="KW-1185">Reference proteome</keyword>
<feature type="compositionally biased region" description="Polar residues" evidence="1">
    <location>
        <begin position="929"/>
        <end position="943"/>
    </location>
</feature>
<feature type="region of interest" description="Disordered" evidence="1">
    <location>
        <begin position="908"/>
        <end position="1131"/>
    </location>
</feature>
<feature type="region of interest" description="Disordered" evidence="1">
    <location>
        <begin position="116"/>
        <end position="160"/>
    </location>
</feature>
<feature type="compositionally biased region" description="Low complexity" evidence="1">
    <location>
        <begin position="2487"/>
        <end position="2497"/>
    </location>
</feature>
<feature type="compositionally biased region" description="Acidic residues" evidence="1">
    <location>
        <begin position="1030"/>
        <end position="1039"/>
    </location>
</feature>
<feature type="compositionally biased region" description="Polar residues" evidence="1">
    <location>
        <begin position="1555"/>
        <end position="1575"/>
    </location>
</feature>
<feature type="region of interest" description="Disordered" evidence="1">
    <location>
        <begin position="1522"/>
        <end position="1637"/>
    </location>
</feature>
<feature type="region of interest" description="Disordered" evidence="1">
    <location>
        <begin position="2105"/>
        <end position="2129"/>
    </location>
</feature>
<comment type="caution">
    <text evidence="2">The sequence shown here is derived from an EMBL/GenBank/DDBJ whole genome shotgun (WGS) entry which is preliminary data.</text>
</comment>
<dbReference type="InterPro" id="IPR033489">
    <property type="entry name" value="RBBP6"/>
</dbReference>